<organism evidence="2">
    <name type="scientific">viral metagenome</name>
    <dbReference type="NCBI Taxonomy" id="1070528"/>
    <lineage>
        <taxon>unclassified sequences</taxon>
        <taxon>metagenomes</taxon>
        <taxon>organismal metagenomes</taxon>
    </lineage>
</organism>
<accession>A0A6C0CVN6</accession>
<proteinExistence type="predicted"/>
<reference evidence="2" key="1">
    <citation type="journal article" date="2020" name="Nature">
        <title>Giant virus diversity and host interactions through global metagenomics.</title>
        <authorList>
            <person name="Schulz F."/>
            <person name="Roux S."/>
            <person name="Paez-Espino D."/>
            <person name="Jungbluth S."/>
            <person name="Walsh D.A."/>
            <person name="Denef V.J."/>
            <person name="McMahon K.D."/>
            <person name="Konstantinidis K.T."/>
            <person name="Eloe-Fadrosh E.A."/>
            <person name="Kyrpides N.C."/>
            <person name="Woyke T."/>
        </authorList>
    </citation>
    <scope>NUCLEOTIDE SEQUENCE</scope>
    <source>
        <strain evidence="2">GVMAG-M-3300022752-66</strain>
    </source>
</reference>
<dbReference type="AlphaFoldDB" id="A0A6C0CVN6"/>
<evidence type="ECO:0000256" key="1">
    <source>
        <dbReference type="SAM" id="MobiDB-lite"/>
    </source>
</evidence>
<name>A0A6C0CVN6_9ZZZZ</name>
<dbReference type="EMBL" id="MN739493">
    <property type="protein sequence ID" value="QHT08307.1"/>
    <property type="molecule type" value="Genomic_DNA"/>
</dbReference>
<sequence>MEQNINEELNWRDQTWRDDFFTNFTEELRLCDRENLEPNPQNRERYNSTRERCQFVLNYYLSRVGRIVNEMVNTETETPREIVQNIINRLEDIIRDHIFEGIVDQTTERVINEDFNELQVTNPMLQGNNQEWSELSLVNHFNRLWGYYMRVIQYINRENNSGNVGGRRRKKYKSRKANKSRRVNKKTRRIRKQKSRKLKK</sequence>
<feature type="compositionally biased region" description="Basic residues" evidence="1">
    <location>
        <begin position="166"/>
        <end position="200"/>
    </location>
</feature>
<evidence type="ECO:0000313" key="2">
    <source>
        <dbReference type="EMBL" id="QHT08307.1"/>
    </source>
</evidence>
<feature type="region of interest" description="Disordered" evidence="1">
    <location>
        <begin position="159"/>
        <end position="200"/>
    </location>
</feature>
<protein>
    <submittedName>
        <fullName evidence="2">Uncharacterized protein</fullName>
    </submittedName>
</protein>